<dbReference type="RefSeq" id="WP_021681561.1">
    <property type="nucleotide sequence ID" value="NZ_KI260355.1"/>
</dbReference>
<dbReference type="eggNOG" id="COG4509">
    <property type="taxonomic scope" value="Bacteria"/>
</dbReference>
<proteinExistence type="predicted"/>
<dbReference type="CDD" id="cd05826">
    <property type="entry name" value="Sortase_B"/>
    <property type="match status" value="1"/>
</dbReference>
<dbReference type="PATRIC" id="fig|411473.3.peg.196"/>
<dbReference type="Proteomes" id="UP000016662">
    <property type="component" value="Unassembled WGS sequence"/>
</dbReference>
<evidence type="ECO:0000313" key="3">
    <source>
        <dbReference type="Proteomes" id="UP000016662"/>
    </source>
</evidence>
<dbReference type="InterPro" id="IPR023365">
    <property type="entry name" value="Sortase_dom-sf"/>
</dbReference>
<dbReference type="OrthoDB" id="9806013at2"/>
<comment type="caution">
    <text evidence="2">The sequence shown here is derived from an EMBL/GenBank/DDBJ whole genome shotgun (WGS) entry which is preliminary data.</text>
</comment>
<organism evidence="2 3">
    <name type="scientific">Ruminococcus callidus ATCC 27760</name>
    <dbReference type="NCBI Taxonomy" id="411473"/>
    <lineage>
        <taxon>Bacteria</taxon>
        <taxon>Bacillati</taxon>
        <taxon>Bacillota</taxon>
        <taxon>Clostridia</taxon>
        <taxon>Eubacteriales</taxon>
        <taxon>Oscillospiraceae</taxon>
        <taxon>Ruminococcus</taxon>
    </lineage>
</organism>
<dbReference type="SUPFAM" id="SSF63817">
    <property type="entry name" value="Sortase"/>
    <property type="match status" value="1"/>
</dbReference>
<dbReference type="HOGENOM" id="CLU_034078_0_0_9"/>
<dbReference type="EMBL" id="AWVF01000026">
    <property type="protein sequence ID" value="ERJ97442.1"/>
    <property type="molecule type" value="Genomic_DNA"/>
</dbReference>
<evidence type="ECO:0000313" key="2">
    <source>
        <dbReference type="EMBL" id="ERJ97442.1"/>
    </source>
</evidence>
<evidence type="ECO:0000256" key="1">
    <source>
        <dbReference type="PIRSR" id="PIRSR605754-1"/>
    </source>
</evidence>
<sequence length="259" mass="28989">MKTNKKKAIRMGLAVTAAALFWGGMYLLFGSDAAQKMEWNQVKDYAPDSEVCETLDEAVAETGNIPVVATATTHMLTAQIQQMNANYANAIGWIYVPDTHINYPIMQSEDNDFYLHHGADGGYLYAGSIFLDYRCNADFSGVSNILYGHNMSNRSMFADVINFTDRTYFDSHRYGWLTTENDVYCVCFFAVDVTENTGEIYNTDSSWRTVMSEAVNRAVIYDDIEIADTDRLVMLSTCTGANSSSRTVLVGKIMEDENI</sequence>
<accession>U2KYR7</accession>
<keyword evidence="3" id="KW-1185">Reference proteome</keyword>
<dbReference type="STRING" id="411473.RUMCAL_00225"/>
<feature type="active site" description="Proton donor/acceptor" evidence="1">
    <location>
        <position position="149"/>
    </location>
</feature>
<dbReference type="Gene3D" id="2.40.260.10">
    <property type="entry name" value="Sortase"/>
    <property type="match status" value="1"/>
</dbReference>
<gene>
    <name evidence="2" type="ORF">RUMCAL_00225</name>
</gene>
<dbReference type="AlphaFoldDB" id="U2KYR7"/>
<dbReference type="InterPro" id="IPR009835">
    <property type="entry name" value="SrtB"/>
</dbReference>
<reference evidence="2 3" key="1">
    <citation type="submission" date="2013-07" db="EMBL/GenBank/DDBJ databases">
        <authorList>
            <person name="Weinstock G."/>
            <person name="Sodergren E."/>
            <person name="Wylie T."/>
            <person name="Fulton L."/>
            <person name="Fulton R."/>
            <person name="Fronick C."/>
            <person name="O'Laughlin M."/>
            <person name="Godfrey J."/>
            <person name="Miner T."/>
            <person name="Herter B."/>
            <person name="Appelbaum E."/>
            <person name="Cordes M."/>
            <person name="Lek S."/>
            <person name="Wollam A."/>
            <person name="Pepin K.H."/>
            <person name="Palsikar V.B."/>
            <person name="Mitreva M."/>
            <person name="Wilson R.K."/>
        </authorList>
    </citation>
    <scope>NUCLEOTIDE SEQUENCE [LARGE SCALE GENOMIC DNA]</scope>
    <source>
        <strain evidence="2 3">ATCC 27760</strain>
    </source>
</reference>
<feature type="active site" description="Acyl-thioester intermediate" evidence="1">
    <location>
        <position position="238"/>
    </location>
</feature>
<dbReference type="GO" id="GO:0016787">
    <property type="term" value="F:hydrolase activity"/>
    <property type="evidence" value="ECO:0007669"/>
    <property type="project" value="UniProtKB-KW"/>
</dbReference>
<name>U2KYR7_9FIRM</name>
<protein>
    <submittedName>
        <fullName evidence="2">Sortase, SrtB family</fullName>
    </submittedName>
</protein>